<evidence type="ECO:0000313" key="2">
    <source>
        <dbReference type="Proteomes" id="UP001234297"/>
    </source>
</evidence>
<evidence type="ECO:0000313" key="1">
    <source>
        <dbReference type="EMBL" id="KAJ8642318.1"/>
    </source>
</evidence>
<dbReference type="Proteomes" id="UP001234297">
    <property type="component" value="Chromosome 5"/>
</dbReference>
<proteinExistence type="predicted"/>
<gene>
    <name evidence="1" type="ORF">MRB53_019012</name>
</gene>
<reference evidence="1 2" key="1">
    <citation type="journal article" date="2022" name="Hortic Res">
        <title>A haplotype resolved chromosomal level avocado genome allows analysis of novel avocado genes.</title>
        <authorList>
            <person name="Nath O."/>
            <person name="Fletcher S.J."/>
            <person name="Hayward A."/>
            <person name="Shaw L.M."/>
            <person name="Masouleh A.K."/>
            <person name="Furtado A."/>
            <person name="Henry R.J."/>
            <person name="Mitter N."/>
        </authorList>
    </citation>
    <scope>NUCLEOTIDE SEQUENCE [LARGE SCALE GENOMIC DNA]</scope>
    <source>
        <strain evidence="2">cv. Hass</strain>
    </source>
</reference>
<keyword evidence="2" id="KW-1185">Reference proteome</keyword>
<dbReference type="EMBL" id="CM056813">
    <property type="protein sequence ID" value="KAJ8642318.1"/>
    <property type="molecule type" value="Genomic_DNA"/>
</dbReference>
<sequence>MMLSSLVVLHLLLFVSFSSKSTMKGLETHEDPQNPHSAALQSDPLQIRLYVKKDPVANEDGLAVVDETVTVAKVPEDLGDDDASKAELFLKDKRFWFASLLVAWAAALQAHMSWLQKQESFKQKFGDLNEKKDEGD</sequence>
<comment type="caution">
    <text evidence="1">The sequence shown here is derived from an EMBL/GenBank/DDBJ whole genome shotgun (WGS) entry which is preliminary data.</text>
</comment>
<name>A0ACC2MA81_PERAE</name>
<protein>
    <submittedName>
        <fullName evidence="1">Uncharacterized protein</fullName>
    </submittedName>
</protein>
<accession>A0ACC2MA81</accession>
<organism evidence="1 2">
    <name type="scientific">Persea americana</name>
    <name type="common">Avocado</name>
    <dbReference type="NCBI Taxonomy" id="3435"/>
    <lineage>
        <taxon>Eukaryota</taxon>
        <taxon>Viridiplantae</taxon>
        <taxon>Streptophyta</taxon>
        <taxon>Embryophyta</taxon>
        <taxon>Tracheophyta</taxon>
        <taxon>Spermatophyta</taxon>
        <taxon>Magnoliopsida</taxon>
        <taxon>Magnoliidae</taxon>
        <taxon>Laurales</taxon>
        <taxon>Lauraceae</taxon>
        <taxon>Persea</taxon>
    </lineage>
</organism>